<protein>
    <submittedName>
        <fullName evidence="2">DNA-3-methyladenine glycosylase 1</fullName>
        <ecNumber evidence="2">3.2.2.20</ecNumber>
    </submittedName>
</protein>
<dbReference type="KEGG" id="gai:IMCC3135_08710"/>
<dbReference type="InterPro" id="IPR011257">
    <property type="entry name" value="DNA_glycosylase"/>
</dbReference>
<keyword evidence="2" id="KW-0378">Hydrolase</keyword>
<dbReference type="PANTHER" id="PTHR30037">
    <property type="entry name" value="DNA-3-METHYLADENINE GLYCOSYLASE 1"/>
    <property type="match status" value="1"/>
</dbReference>
<evidence type="ECO:0000313" key="2">
    <source>
        <dbReference type="EMBL" id="ASJ71840.1"/>
    </source>
</evidence>
<dbReference type="EMBL" id="CP018632">
    <property type="protein sequence ID" value="ASJ71840.1"/>
    <property type="molecule type" value="Genomic_DNA"/>
</dbReference>
<keyword evidence="2" id="KW-0326">Glycosidase</keyword>
<dbReference type="SUPFAM" id="SSF48150">
    <property type="entry name" value="DNA-glycosylase"/>
    <property type="match status" value="1"/>
</dbReference>
<keyword evidence="1" id="KW-0479">Metal-binding</keyword>
<dbReference type="PANTHER" id="PTHR30037:SF4">
    <property type="entry name" value="DNA-3-METHYLADENINE GLYCOSYLASE I"/>
    <property type="match status" value="1"/>
</dbReference>
<evidence type="ECO:0000313" key="3">
    <source>
        <dbReference type="Proteomes" id="UP000250079"/>
    </source>
</evidence>
<feature type="binding site" evidence="1">
    <location>
        <position position="83"/>
    </location>
    <ligand>
        <name>Zn(2+)</name>
        <dbReference type="ChEBI" id="CHEBI:29105"/>
    </ligand>
</feature>
<name>A0A2Z2NSX5_9GAMM</name>
<sequence>MDALIRCNPENTDSEIAVRARYCGNATAFFNLSQLFMNVAHIIYAVLPIAESTSSTREIWTETMTDSVGCPLPVNDPVFQHYHDTEWGHPIDCDQLFFEKVCLEGFQSGLSWRTILHRRPAFREVFKGFDISLVAQFTDTDVDRLMQDARIIRNRRKIRSTINNAQCALALQDEVGSIAGFFWQFEPPAAQRPACVTRDWLEVNPTSIESTALSQALKRRGWSFVGPTTMYALMQALGIVNDHVSDCHCRQPVEQARKTFKRPLCDPQSLECQHAEPTAQATILDV</sequence>
<dbReference type="AlphaFoldDB" id="A0A2Z2NSX5"/>
<dbReference type="GO" id="GO:0008725">
    <property type="term" value="F:DNA-3-methyladenine glycosylase activity"/>
    <property type="evidence" value="ECO:0007669"/>
    <property type="project" value="UniProtKB-EC"/>
</dbReference>
<feature type="binding site" evidence="1">
    <location>
        <position position="243"/>
    </location>
    <ligand>
        <name>Zn(2+)</name>
        <dbReference type="ChEBI" id="CHEBI:29105"/>
    </ligand>
</feature>
<reference evidence="2 3" key="1">
    <citation type="submission" date="2016-12" db="EMBL/GenBank/DDBJ databases">
        <authorList>
            <person name="Song W.-J."/>
            <person name="Kurnit D.M."/>
        </authorList>
    </citation>
    <scope>NUCLEOTIDE SEQUENCE [LARGE SCALE GENOMIC DNA]</scope>
    <source>
        <strain evidence="2 3">IMCC3135</strain>
    </source>
</reference>
<feature type="binding site" evidence="1">
    <location>
        <position position="70"/>
    </location>
    <ligand>
        <name>Zn(2+)</name>
        <dbReference type="ChEBI" id="CHEBI:29105"/>
    </ligand>
</feature>
<feature type="binding site" evidence="1">
    <location>
        <position position="247"/>
    </location>
    <ligand>
        <name>Zn(2+)</name>
        <dbReference type="ChEBI" id="CHEBI:29105"/>
    </ligand>
</feature>
<dbReference type="InterPro" id="IPR052891">
    <property type="entry name" value="DNA-3mA_glycosylase"/>
</dbReference>
<dbReference type="Proteomes" id="UP000250079">
    <property type="component" value="Chromosome"/>
</dbReference>
<proteinExistence type="predicted"/>
<dbReference type="InterPro" id="IPR005019">
    <property type="entry name" value="Adenine_glyco"/>
</dbReference>
<dbReference type="GO" id="GO:0046872">
    <property type="term" value="F:metal ion binding"/>
    <property type="evidence" value="ECO:0007669"/>
    <property type="project" value="UniProtKB-KW"/>
</dbReference>
<dbReference type="Pfam" id="PF03352">
    <property type="entry name" value="Adenine_glyco"/>
    <property type="match status" value="1"/>
</dbReference>
<dbReference type="GO" id="GO:0006284">
    <property type="term" value="P:base-excision repair"/>
    <property type="evidence" value="ECO:0007669"/>
    <property type="project" value="InterPro"/>
</dbReference>
<keyword evidence="3" id="KW-1185">Reference proteome</keyword>
<evidence type="ECO:0000256" key="1">
    <source>
        <dbReference type="PIRSR" id="PIRSR605019-1"/>
    </source>
</evidence>
<keyword evidence="1" id="KW-0862">Zinc</keyword>
<dbReference type="Gene3D" id="1.10.340.30">
    <property type="entry name" value="Hypothetical protein, domain 2"/>
    <property type="match status" value="1"/>
</dbReference>
<organism evidence="2 3">
    <name type="scientific">Granulosicoccus antarcticus IMCC3135</name>
    <dbReference type="NCBI Taxonomy" id="1192854"/>
    <lineage>
        <taxon>Bacteria</taxon>
        <taxon>Pseudomonadati</taxon>
        <taxon>Pseudomonadota</taxon>
        <taxon>Gammaproteobacteria</taxon>
        <taxon>Chromatiales</taxon>
        <taxon>Granulosicoccaceae</taxon>
        <taxon>Granulosicoccus</taxon>
    </lineage>
</organism>
<accession>A0A2Z2NSX5</accession>
<gene>
    <name evidence="2" type="primary">tag_2</name>
    <name evidence="2" type="ORF">IMCC3135_08710</name>
</gene>
<dbReference type="EC" id="3.2.2.20" evidence="2"/>